<dbReference type="GO" id="GO:0005886">
    <property type="term" value="C:plasma membrane"/>
    <property type="evidence" value="ECO:0007669"/>
    <property type="project" value="TreeGrafter"/>
</dbReference>
<feature type="compositionally biased region" description="Low complexity" evidence="12">
    <location>
        <begin position="1854"/>
        <end position="1865"/>
    </location>
</feature>
<proteinExistence type="predicted"/>
<evidence type="ECO:0000256" key="5">
    <source>
        <dbReference type="ARBA" id="ARBA00022723"/>
    </source>
</evidence>
<feature type="region of interest" description="Disordered" evidence="12">
    <location>
        <begin position="1743"/>
        <end position="1782"/>
    </location>
</feature>
<dbReference type="InterPro" id="IPR001054">
    <property type="entry name" value="A/G_cyclase"/>
</dbReference>
<dbReference type="PANTHER" id="PTHR45627:SF26">
    <property type="entry name" value="ADENYLATE CYCLASE TYPE 1"/>
    <property type="match status" value="1"/>
</dbReference>
<feature type="compositionally biased region" description="Low complexity" evidence="12">
    <location>
        <begin position="1466"/>
        <end position="1486"/>
    </location>
</feature>
<sequence length="2331" mass="251102">SILRVADRIPLGADQELHRAGAAGSGNRLSAGSLAGVLGPLHRPVQCGQVRQVECRDHGVSASVVLKLRDSMSLFLANQFVMSTLAEFVPTSNTSLTTTSEFLYSCTMNCLWVRLEIKRGMSSRRAERKRGHRASVTRHGSPFDDVTAILIPASSMDAAIAQSISFAVFRDFAGFGQIGLNEYRRYLKHLLAGGGGAQCANGTPPVTAAASVSLGSGSNQHSLIDTDPPRSHLHHHHQQPLPRSDRSDRKLLAPHFFAELNTDLASYADAASSTMSDAGEGGRGGRSRWRRLRMRLCRFCNSDAFVDWSVERLYRKYAFRLERAMLSRFLLTYVCLLLALTSIDYAFGHRFSYKAAVYVASASAFLFAAVFLHSRLMRPEHTSTGCALVLLLVSLIAATAFPVSWVSASTVQQQQIFTMADGLWQVAFAVFAVYCLLPGQLLATALYGSVLSLCYLACSAVLTRQQLVEPSRADSVARKHIAESYWTSLIASSLVLLCANLGGACLQRFRDSLLRRSFLETKACIANQLQLEDETYKLERLVQSVVPSDLTDDMRADCLHGNFGWKVAQVNQTPYMSLMCASISGLTKFPASFPASDAVKLMNQVFCRLDQLAYEHQAFRVRIQGDEYTAAIGFPHECAEHATLAVRFGQVLLEMIGNLSECSQLPLEARVGINSGVAYAALLGKCRLTYDVMGEQVVIARRLLQACPPGRILLSKSTYLELADADLRVEPGPLLDRPGANGGVRTKLETVIVRPRQLMSHHLDDGERTEGLRRLSQFANHQCESPFQYIGETKVNQAQRMKLTEELLKCQPSGKIRSSGGSSSPLIGNGHAASFKGTELTRLGSVKTSSTSSGCGGQVAASGASTTVLRRCRTSMNPVTLKFSTQAKENEASVLPRTMLLLLLFMIAFTWIGMMLMVLLAARLKCLEFNIQSSFVIRVVVIITSVLFVYAVSQANVDSDNSLELQCPLPDFIYLSGTLCLILVAVFASLPSFIKLFLLVAVSTTFGLTVAVTHRPLFSLVDSDVRGLASLSGLAASAHDMSAGPVPTFVWGLVCLTAFSILIFSAENQHDMFLVKEASCCLLKNLLPQHVALHFTDTTYRNPVDLYAQEYQLLGILWANLPDWQPAPGTEAPLLVQESIRVLNDVICELDELIQRADRHQELVKVRTVGENYVVAVGMNPQLQDNPASKLFHLTGLVQLAQLMRRRVAELNATLYEDRIRMRVGIDLGPGFCGVVGGSRPVFDIWGQAASISKVLASAAGPGQILVSERVHRVAQQQFDFTEHSSHNVDGLRVRAMVLREGRPATSSSRNSQVTVNSTGFRQHQGSQQHHHQPSRRQNSPLESPQEAFSVLQAGVSNNIYSAHCGSGSGLKPIPETHTRSVVAAETQTPTLPPPPPPPQLQPQIQPQPHQQKPQRPRRISDTVASRSSLSSFLMHESAAFQSAARHPPGDTLDQIVTSDEDEVATEATDNAAAVSASATATASAEMPGPVSHRNPLYTDTEYDSMAESSANIFMEMAAVKSSAPVPPPPRPPRGSHGHSTSMTRSNSDTSGHHQSQPQHQYRPPPPVAAARASGKSRTSASPSAEGSQRSTPSARHLDFPEYTRPSPPILSPASRLSDSSGGSRCGAGGLKTSPPSDTAGATLSLPPIEAPISTASATSTSAEPSQRSNAAANTGWETTNTCSGSTVPPVLFRLAKERSGAFRLAPVAPPTTSSSGIGGVASGGAAVGDSLLSLVSDSIGGCLTSGDEDDNTDGGVSGRGGRDGGCDTDLDALRGLQSDDGEISDVLVSDIDEDCTNFFQYVPQAYRPSAPPSLQTPTAATAANDIGSDSRFRGNCNAGEPEAALMRAWPEEAAAAALSDADPSYCEPPVTASYPPPGSEPPTPVPAQRRLPQVAPVGLPNFGFLPPTSTASVAISSEDLGRVSDGEVLLTPLNAGRRLPAPRPRQPRQKTGEYDNGGDTDFDEYGYETRAEDDEDEEEAGYSCDVPSSAYETHSEAEDAPGLRRSFGYNGYSGHRGGYQNGFGRLLQPPHQASSLTPNDTTSTPASKKSDYDNMTDESDFPQRLRAAGLPFAIGSGMEDSFHERIAAEARRISSVFRRDFCMPDGADLSEGEVPDRLCHRQTLAALLAPMQPTEQQGKQQALPVPLQRGNSHDRTRPSSGLSMFGSLDRASRGQNSTPGQPRFRMHHQQPLQHQSAVAVNGTSPDCALRRASSLDQLQAAVANASAVAAAAATLELGADADAADLAARNGVINGQARGLPQSFQRFVARHGKMRSVLPPELQRYILPGCISSSSLATSVEYPSDPSMQYSAYESEYDNYYYEPRKSTVV</sequence>
<feature type="compositionally biased region" description="Polar residues" evidence="12">
    <location>
        <begin position="1813"/>
        <end position="1822"/>
    </location>
</feature>
<evidence type="ECO:0000256" key="3">
    <source>
        <dbReference type="ARBA" id="ARBA00012201"/>
    </source>
</evidence>
<dbReference type="GO" id="GO:0006171">
    <property type="term" value="P:cAMP biosynthetic process"/>
    <property type="evidence" value="ECO:0007669"/>
    <property type="project" value="TreeGrafter"/>
</dbReference>
<dbReference type="SUPFAM" id="SSF55073">
    <property type="entry name" value="Nucleotide cyclase"/>
    <property type="match status" value="2"/>
</dbReference>
<evidence type="ECO:0000259" key="14">
    <source>
        <dbReference type="PROSITE" id="PS50125"/>
    </source>
</evidence>
<feature type="region of interest" description="Disordered" evidence="12">
    <location>
        <begin position="1808"/>
        <end position="1838"/>
    </location>
</feature>
<dbReference type="PROSITE" id="PS50125">
    <property type="entry name" value="GUANYLATE_CYCLASE_2"/>
    <property type="match status" value="2"/>
</dbReference>
<dbReference type="GO" id="GO:0004016">
    <property type="term" value="F:adenylate cyclase activity"/>
    <property type="evidence" value="ECO:0007669"/>
    <property type="project" value="UniProtKB-EC"/>
</dbReference>
<feature type="region of interest" description="Disordered" evidence="12">
    <location>
        <begin position="2021"/>
        <end position="2060"/>
    </location>
</feature>
<evidence type="ECO:0000256" key="9">
    <source>
        <dbReference type="ARBA" id="ARBA00022989"/>
    </source>
</evidence>
<dbReference type="PANTHER" id="PTHR45627">
    <property type="entry name" value="ADENYLATE CYCLASE TYPE 1"/>
    <property type="match status" value="1"/>
</dbReference>
<dbReference type="CDD" id="cd07302">
    <property type="entry name" value="CHD"/>
    <property type="match status" value="2"/>
</dbReference>
<comment type="catalytic activity">
    <reaction evidence="1">
        <text>ATP = 3',5'-cyclic AMP + diphosphate</text>
        <dbReference type="Rhea" id="RHEA:15389"/>
        <dbReference type="ChEBI" id="CHEBI:30616"/>
        <dbReference type="ChEBI" id="CHEBI:33019"/>
        <dbReference type="ChEBI" id="CHEBI:58165"/>
        <dbReference type="EC" id="4.6.1.1"/>
    </reaction>
</comment>
<feature type="region of interest" description="Disordered" evidence="12">
    <location>
        <begin position="2134"/>
        <end position="2201"/>
    </location>
</feature>
<keyword evidence="4 13" id="KW-0812">Transmembrane</keyword>
<feature type="compositionally biased region" description="Polar residues" evidence="12">
    <location>
        <begin position="1667"/>
        <end position="1684"/>
    </location>
</feature>
<dbReference type="Proteomes" id="UP000095280">
    <property type="component" value="Unplaced"/>
</dbReference>
<feature type="region of interest" description="Disordered" evidence="12">
    <location>
        <begin position="1301"/>
        <end position="1345"/>
    </location>
</feature>
<feature type="domain" description="Guanylate cyclase" evidence="14">
    <location>
        <begin position="1115"/>
        <end position="1257"/>
    </location>
</feature>
<feature type="compositionally biased region" description="Polar residues" evidence="12">
    <location>
        <begin position="1538"/>
        <end position="1560"/>
    </location>
</feature>
<evidence type="ECO:0000256" key="7">
    <source>
        <dbReference type="ARBA" id="ARBA00022840"/>
    </source>
</evidence>
<evidence type="ECO:0000256" key="10">
    <source>
        <dbReference type="ARBA" id="ARBA00023136"/>
    </source>
</evidence>
<dbReference type="EC" id="4.6.1.1" evidence="3"/>
<feature type="compositionally biased region" description="Polar residues" evidence="12">
    <location>
        <begin position="2191"/>
        <end position="2201"/>
    </location>
</feature>
<keyword evidence="10 13" id="KW-0472">Membrane</keyword>
<feature type="transmembrane region" description="Helical" evidence="13">
    <location>
        <begin position="997"/>
        <end position="1018"/>
    </location>
</feature>
<comment type="subcellular location">
    <subcellularLocation>
        <location evidence="2">Membrane</location>
        <topology evidence="2">Multi-pass membrane protein</topology>
    </subcellularLocation>
</comment>
<feature type="transmembrane region" description="Helical" evidence="13">
    <location>
        <begin position="934"/>
        <end position="952"/>
    </location>
</feature>
<evidence type="ECO:0000256" key="13">
    <source>
        <dbReference type="SAM" id="Phobius"/>
    </source>
</evidence>
<keyword evidence="15" id="KW-1185">Reference proteome</keyword>
<feature type="region of interest" description="Disordered" evidence="12">
    <location>
        <begin position="1854"/>
        <end position="1893"/>
    </location>
</feature>
<evidence type="ECO:0000256" key="1">
    <source>
        <dbReference type="ARBA" id="ARBA00001593"/>
    </source>
</evidence>
<feature type="compositionally biased region" description="Acidic residues" evidence="12">
    <location>
        <begin position="1957"/>
        <end position="1981"/>
    </location>
</feature>
<feature type="region of interest" description="Disordered" evidence="12">
    <location>
        <begin position="1919"/>
        <end position="2005"/>
    </location>
</feature>
<feature type="transmembrane region" description="Helical" evidence="13">
    <location>
        <begin position="385"/>
        <end position="404"/>
    </location>
</feature>
<feature type="compositionally biased region" description="Low complexity" evidence="12">
    <location>
        <begin position="1651"/>
        <end position="1666"/>
    </location>
</feature>
<keyword evidence="9 13" id="KW-1133">Transmembrane helix</keyword>
<feature type="transmembrane region" description="Helical" evidence="13">
    <location>
        <begin position="416"/>
        <end position="437"/>
    </location>
</feature>
<feature type="compositionally biased region" description="Polar residues" evidence="12">
    <location>
        <begin position="2032"/>
        <end position="2048"/>
    </location>
</feature>
<dbReference type="Gene3D" id="3.30.70.1230">
    <property type="entry name" value="Nucleotide cyclase"/>
    <property type="match status" value="2"/>
</dbReference>
<keyword evidence="5" id="KW-0479">Metal-binding</keyword>
<feature type="domain" description="Guanylate cyclase" evidence="14">
    <location>
        <begin position="577"/>
        <end position="704"/>
    </location>
</feature>
<feature type="region of interest" description="Disordered" evidence="12">
    <location>
        <begin position="1521"/>
        <end position="1684"/>
    </location>
</feature>
<dbReference type="GO" id="GO:0005524">
    <property type="term" value="F:ATP binding"/>
    <property type="evidence" value="ECO:0007669"/>
    <property type="project" value="UniProtKB-KW"/>
</dbReference>
<feature type="compositionally biased region" description="Low complexity" evidence="12">
    <location>
        <begin position="1402"/>
        <end position="1412"/>
    </location>
</feature>
<evidence type="ECO:0000256" key="11">
    <source>
        <dbReference type="ARBA" id="ARBA00023239"/>
    </source>
</evidence>
<feature type="transmembrane region" description="Helical" evidence="13">
    <location>
        <begin position="972"/>
        <end position="990"/>
    </location>
</feature>
<feature type="compositionally biased region" description="Polar residues" evidence="12">
    <location>
        <begin position="1305"/>
        <end position="1321"/>
    </location>
</feature>
<keyword evidence="8" id="KW-0460">Magnesium</keyword>
<evidence type="ECO:0000256" key="2">
    <source>
        <dbReference type="ARBA" id="ARBA00004141"/>
    </source>
</evidence>
<evidence type="ECO:0000256" key="12">
    <source>
        <dbReference type="SAM" id="MobiDB-lite"/>
    </source>
</evidence>
<feature type="region of interest" description="Disordered" evidence="12">
    <location>
        <begin position="1383"/>
        <end position="1429"/>
    </location>
</feature>
<dbReference type="InterPro" id="IPR032628">
    <property type="entry name" value="AC_N"/>
</dbReference>
<dbReference type="GO" id="GO:0046872">
    <property type="term" value="F:metal ion binding"/>
    <property type="evidence" value="ECO:0007669"/>
    <property type="project" value="UniProtKB-KW"/>
</dbReference>
<dbReference type="GO" id="GO:0035556">
    <property type="term" value="P:intracellular signal transduction"/>
    <property type="evidence" value="ECO:0007669"/>
    <property type="project" value="InterPro"/>
</dbReference>
<feature type="region of interest" description="Disordered" evidence="12">
    <location>
        <begin position="1462"/>
        <end position="1498"/>
    </location>
</feature>
<dbReference type="Pfam" id="PF16214">
    <property type="entry name" value="AC_N"/>
    <property type="match status" value="1"/>
</dbReference>
<protein>
    <recommendedName>
        <fullName evidence="3">adenylate cyclase</fullName>
        <ecNumber evidence="3">4.6.1.1</ecNumber>
    </recommendedName>
</protein>
<keyword evidence="6" id="KW-0547">Nucleotide-binding</keyword>
<feature type="region of interest" description="Disordered" evidence="12">
    <location>
        <begin position="210"/>
        <end position="246"/>
    </location>
</feature>
<dbReference type="WBParaSite" id="maker-uti_cns_0001886-snap-gene-0.2-mRNA-1">
    <property type="protein sequence ID" value="maker-uti_cns_0001886-snap-gene-0.2-mRNA-1"/>
    <property type="gene ID" value="maker-uti_cns_0001886-snap-gene-0.2"/>
</dbReference>
<feature type="compositionally biased region" description="Pro residues" evidence="12">
    <location>
        <begin position="1391"/>
        <end position="1401"/>
    </location>
</feature>
<feature type="transmembrane region" description="Helical" evidence="13">
    <location>
        <begin position="899"/>
        <end position="922"/>
    </location>
</feature>
<dbReference type="SMART" id="SM00044">
    <property type="entry name" value="CYCc"/>
    <property type="match status" value="2"/>
</dbReference>
<feature type="compositionally biased region" description="Polar residues" evidence="12">
    <location>
        <begin position="1576"/>
        <end position="1594"/>
    </location>
</feature>
<organism evidence="15 16">
    <name type="scientific">Macrostomum lignano</name>
    <dbReference type="NCBI Taxonomy" id="282301"/>
    <lineage>
        <taxon>Eukaryota</taxon>
        <taxon>Metazoa</taxon>
        <taxon>Spiralia</taxon>
        <taxon>Lophotrochozoa</taxon>
        <taxon>Platyhelminthes</taxon>
        <taxon>Rhabditophora</taxon>
        <taxon>Macrostomorpha</taxon>
        <taxon>Macrostomida</taxon>
        <taxon>Macrostomidae</taxon>
        <taxon>Macrostomum</taxon>
    </lineage>
</organism>
<evidence type="ECO:0000256" key="4">
    <source>
        <dbReference type="ARBA" id="ARBA00022692"/>
    </source>
</evidence>
<evidence type="ECO:0000313" key="15">
    <source>
        <dbReference type="Proteomes" id="UP000095280"/>
    </source>
</evidence>
<evidence type="ECO:0000256" key="6">
    <source>
        <dbReference type="ARBA" id="ARBA00022741"/>
    </source>
</evidence>
<keyword evidence="11" id="KW-0456">Lyase</keyword>
<accession>A0A1I8GFS5</accession>
<dbReference type="InterPro" id="IPR029787">
    <property type="entry name" value="Nucleotide_cyclase"/>
</dbReference>
<feature type="transmembrane region" description="Helical" evidence="13">
    <location>
        <begin position="355"/>
        <end position="373"/>
    </location>
</feature>
<feature type="compositionally biased region" description="Pro residues" evidence="12">
    <location>
        <begin position="1875"/>
        <end position="1886"/>
    </location>
</feature>
<feature type="transmembrane region" description="Helical" evidence="13">
    <location>
        <begin position="444"/>
        <end position="462"/>
    </location>
</feature>
<reference evidence="16" key="1">
    <citation type="submission" date="2016-11" db="UniProtKB">
        <authorList>
            <consortium name="WormBaseParasite"/>
        </authorList>
    </citation>
    <scope>IDENTIFICATION</scope>
</reference>
<dbReference type="GO" id="GO:0007189">
    <property type="term" value="P:adenylate cyclase-activating G protein-coupled receptor signaling pathway"/>
    <property type="evidence" value="ECO:0007669"/>
    <property type="project" value="TreeGrafter"/>
</dbReference>
<name>A0A1I8GFS5_9PLAT</name>
<keyword evidence="7" id="KW-0067">ATP-binding</keyword>
<evidence type="ECO:0000256" key="8">
    <source>
        <dbReference type="ARBA" id="ARBA00022842"/>
    </source>
</evidence>
<feature type="transmembrane region" description="Helical" evidence="13">
    <location>
        <begin position="325"/>
        <end position="343"/>
    </location>
</feature>
<dbReference type="Pfam" id="PF00211">
    <property type="entry name" value="Guanylate_cyc"/>
    <property type="match status" value="2"/>
</dbReference>
<feature type="compositionally biased region" description="Polar residues" evidence="12">
    <location>
        <begin position="213"/>
        <end position="223"/>
    </location>
</feature>
<evidence type="ECO:0000313" key="16">
    <source>
        <dbReference type="WBParaSite" id="maker-uti_cns_0001886-snap-gene-0.2-mRNA-1"/>
    </source>
</evidence>